<dbReference type="PANTHER" id="PTHR46343:SF2">
    <property type="entry name" value="SUSHI_VON WILLEBRAND FACTOR TYPE A_EGF_PENTRAXIN DOMAIN-CONTAINING 1"/>
    <property type="match status" value="1"/>
</dbReference>
<sequence>MVFAVMLAVVYTTGVYAQAITFNSASPQNICGDVTAPNINQSSGGCILPPAGGIVTCNGLTIATGQATQFAMFLPSLCNTTYKLTNVNLNFVLNSWGCDFNLNLRNPQNNYVTLMQTVGLTSAGGTFNGINICDTSNVVYPATPTPGIYKQRSPAVGTSGAAACGQSCNATPPVNNYCSLNDVVPAGTGISGQWSLVFQNGWSGETGNMTSWALTFEPQATLPNFTGVTTLPLAPGSCAAAPVPCVTAGALASCTAPGNVGPSTGAPFYAGYNVTTNVSSAQISYTLLSGPPTAGSLTCLNQAGFLPCPPAGITFTSSGLKHVLWRSSTGCGSFDTSYQAINIADLEPPTFVPACPKGNRVNLNAGPGECGAFWDAPAFMAIDNCPSTLIFGALGFSGGCNQYSQNFCGINACGDSGGYFFDLRNNTTKPMIISGFVSAFTGAAAQQAGAFEVWMKNTPVSWRVGAAVIPTTQSCPNTNPRANWTLVKTTGAADSVRTSAWTAGTAGLSKDTLWIGKPANVFDTATACDGTQTFRRGLNSSPITLGPGEIRGIAILGTVGSGNSMNLPGFGTCATGNYGDGQLVINPVHNTPAGGIGGISVNAAGANFGTICVPFGFPGDVFYAFVDGGMAGMVPVSQTCGRPFGPGCYFPIGCTNLCYRATDAAGNVTVCNFQVCVNEWANQTLALVCNDEVQISLDQNCEATINADMVLEGGPYGCYDDYIVEVRLWTTTGNGGLIDRNLTKPGVQINGNEIGRELRITVRDPQTGNSCWGHATVEDKLPPVMTCPRDTCVPCQSPLTPSFTGQPTVLENCGGASVTYRDNATQGGCAARYSKLILRTFTAVDASGNRSVCTQTITVALGDLNIVSVPLNFDNIEEPMLLCDEKIDRNKNVGPHMADFPECVDGYLLDSAYWYANPNQPNIYPNRRIPRVLGWNCIDNPNSPNFGHPNPDPVYYPAHRQWSQTNPLCWGPDTRVMWHGTGKPGGTDCINLAVTYKDIIFDLATPGCDAGPIGCYKVLRQWTVLDWCTSLVGGHNQIIKVVDAEGPNILYPDSTRVNMETWTCTGRWDVPPAWIVDNCSNELHYTVEVENGTVLGNEVSGYVVVNMPEGLQNGYIIATDCCGNITKKVVKLNVIDRTPPQAVCRTATVVSLNGNQNPGTNYASIFAESFDEGSFDNCQPHIWFKVIRMAELLGTNSGSNSNNVVACAGLNGDDNTVLAGNQVYFDDVTRFCCADVGQKIMVVFRVFDVNPGAGPIAPINMTNPNSALFGRFSDCMVEVEVQDKSVPTVVAPPNMVVSCWYWFDITKANDPSDRQFGRVVTSLSDREKVKTSDIVCHKFCERNQYTGYPGYVQTNQVPVPAPNQACIYYNQLFDTAHWDRKYELVWGFDGYALSACGTNPTIVVNDLRECGQGQIQRIITATGPNNSRVNAIQTIWVVDCDPFYIDPLNCNDPRYSDIQWPNGVCNQNPIVIDGCGADISPENPQLGKPVVVNNADDNCALISIEKFDEIFTIEPDACFKVLRKWVVIDWCQYDPFIDPDFGRWEALQVIKVRDQDKPVVTCEVGPCEPAVIDPTLKVCVGHISLTATATDNCTPVDWLFWEYKIDAYNDGKGVHGGYDFRVGTLTQRQYNAGDTVEYSHNPFADDNHNPFNASGTYPIGIHKIRWNVEDGCGNIGVCETLFEIKDCKAPTPYCLTGVITVPMPSSKCVDIWAKDLDHGSYDNCTPKDSLKFYFDGDENKPSIRVCCDDFVAAGQNDELRIEVEMWVQDEEGNRDYCKTIVIVQDNLDSCLNTGSFGKITGSLKTEGSEEAKPVTMQLETANSAMKEVTGSPYTFGDLKFPIVYTVKPSRNDDHLNGVSTADIVKIQNTYWVKYQ</sequence>
<evidence type="ECO:0000256" key="2">
    <source>
        <dbReference type="SAM" id="SignalP"/>
    </source>
</evidence>
<dbReference type="PANTHER" id="PTHR46343">
    <property type="entry name" value="HYR DOMAIN-CONTAINING PROTEIN"/>
    <property type="match status" value="1"/>
</dbReference>
<dbReference type="EMBL" id="JADKFW010000004">
    <property type="protein sequence ID" value="MBK9716191.1"/>
    <property type="molecule type" value="Genomic_DNA"/>
</dbReference>
<dbReference type="InterPro" id="IPR043555">
    <property type="entry name" value="SRPX-like"/>
</dbReference>
<reference evidence="4 5" key="1">
    <citation type="submission" date="2020-10" db="EMBL/GenBank/DDBJ databases">
        <title>Connecting structure to function with the recovery of over 1000 high-quality activated sludge metagenome-assembled genomes encoding full-length rRNA genes using long-read sequencing.</title>
        <authorList>
            <person name="Singleton C.M."/>
            <person name="Petriglieri F."/>
            <person name="Kristensen J.M."/>
            <person name="Kirkegaard R.H."/>
            <person name="Michaelsen T.Y."/>
            <person name="Andersen M.H."/>
            <person name="Karst S.M."/>
            <person name="Dueholm M.S."/>
            <person name="Nielsen P.H."/>
            <person name="Albertsen M."/>
        </authorList>
    </citation>
    <scope>NUCLEOTIDE SEQUENCE [LARGE SCALE GENOMIC DNA]</scope>
    <source>
        <strain evidence="4">Ribe_18-Q3-R11-54_BAT3C.373</strain>
    </source>
</reference>
<feature type="domain" description="HYR" evidence="3">
    <location>
        <begin position="777"/>
        <end position="861"/>
    </location>
</feature>
<evidence type="ECO:0000259" key="3">
    <source>
        <dbReference type="PROSITE" id="PS50825"/>
    </source>
</evidence>
<keyword evidence="2" id="KW-0732">Signal</keyword>
<proteinExistence type="predicted"/>
<feature type="signal peptide" evidence="2">
    <location>
        <begin position="1"/>
        <end position="17"/>
    </location>
</feature>
<organism evidence="4 5">
    <name type="scientific">Candidatus Defluviibacterium haderslevense</name>
    <dbReference type="NCBI Taxonomy" id="2981993"/>
    <lineage>
        <taxon>Bacteria</taxon>
        <taxon>Pseudomonadati</taxon>
        <taxon>Bacteroidota</taxon>
        <taxon>Saprospiria</taxon>
        <taxon>Saprospirales</taxon>
        <taxon>Saprospiraceae</taxon>
        <taxon>Candidatus Defluviibacterium</taxon>
    </lineage>
</organism>
<protein>
    <recommendedName>
        <fullName evidence="3">HYR domain-containing protein</fullName>
    </recommendedName>
</protein>
<evidence type="ECO:0000256" key="1">
    <source>
        <dbReference type="ARBA" id="ARBA00022737"/>
    </source>
</evidence>
<comment type="caution">
    <text evidence="4">The sequence shown here is derived from an EMBL/GenBank/DDBJ whole genome shotgun (WGS) entry which is preliminary data.</text>
</comment>
<dbReference type="Proteomes" id="UP000808349">
    <property type="component" value="Unassembled WGS sequence"/>
</dbReference>
<evidence type="ECO:0000313" key="5">
    <source>
        <dbReference type="Proteomes" id="UP000808349"/>
    </source>
</evidence>
<name>A0A9D7S6C4_9BACT</name>
<evidence type="ECO:0000313" key="4">
    <source>
        <dbReference type="EMBL" id="MBK9716191.1"/>
    </source>
</evidence>
<gene>
    <name evidence="4" type="ORF">IPO85_01450</name>
</gene>
<accession>A0A9D7S6C4</accession>
<feature type="chain" id="PRO_5038954757" description="HYR domain-containing protein" evidence="2">
    <location>
        <begin position="18"/>
        <end position="1875"/>
    </location>
</feature>
<dbReference type="InterPro" id="IPR003410">
    <property type="entry name" value="HYR_dom"/>
</dbReference>
<dbReference type="PROSITE" id="PS50825">
    <property type="entry name" value="HYR"/>
    <property type="match status" value="1"/>
</dbReference>
<keyword evidence="1" id="KW-0677">Repeat</keyword>